<dbReference type="Proteomes" id="UP000299102">
    <property type="component" value="Unassembled WGS sequence"/>
</dbReference>
<dbReference type="PANTHER" id="PTHR33481:SF1">
    <property type="entry name" value="ENDONUCLEASE_EXONUCLEASE_PHOSPHATASE DOMAIN-CONTAINING PROTEIN-RELATED"/>
    <property type="match status" value="1"/>
</dbReference>
<gene>
    <name evidence="1" type="ORF">EVAR_3818_1</name>
</gene>
<reference evidence="1 2" key="1">
    <citation type="journal article" date="2019" name="Commun. Biol.">
        <title>The bagworm genome reveals a unique fibroin gene that provides high tensile strength.</title>
        <authorList>
            <person name="Kono N."/>
            <person name="Nakamura H."/>
            <person name="Ohtoshi R."/>
            <person name="Tomita M."/>
            <person name="Numata K."/>
            <person name="Arakawa K."/>
        </authorList>
    </citation>
    <scope>NUCLEOTIDE SEQUENCE [LARGE SCALE GENOMIC DNA]</scope>
</reference>
<sequence length="183" mass="20081">MRTLRSNASETWVPSRREYVIGEYVKAKEAIRKGSGGGTDCKLEAVLLCIGRENLPTFSGAEVKKAHKAFHPRKAPGIDGFISDICQAAIFQDLGLFPTIVNKCLELGHFPWTWKVAAIKVIPKLGKDDYACLKSYRPIGLFPVLHKTRGKDDSQALPMALDAEAAGGAVWFQDAARDGQRPL</sequence>
<dbReference type="EMBL" id="BGZK01000015">
    <property type="protein sequence ID" value="GBP04945.1"/>
    <property type="molecule type" value="Genomic_DNA"/>
</dbReference>
<dbReference type="OrthoDB" id="411871at2759"/>
<organism evidence="1 2">
    <name type="scientific">Eumeta variegata</name>
    <name type="common">Bagworm moth</name>
    <name type="synonym">Eumeta japonica</name>
    <dbReference type="NCBI Taxonomy" id="151549"/>
    <lineage>
        <taxon>Eukaryota</taxon>
        <taxon>Metazoa</taxon>
        <taxon>Ecdysozoa</taxon>
        <taxon>Arthropoda</taxon>
        <taxon>Hexapoda</taxon>
        <taxon>Insecta</taxon>
        <taxon>Pterygota</taxon>
        <taxon>Neoptera</taxon>
        <taxon>Endopterygota</taxon>
        <taxon>Lepidoptera</taxon>
        <taxon>Glossata</taxon>
        <taxon>Ditrysia</taxon>
        <taxon>Tineoidea</taxon>
        <taxon>Psychidae</taxon>
        <taxon>Oiketicinae</taxon>
        <taxon>Eumeta</taxon>
    </lineage>
</organism>
<keyword evidence="2" id="KW-1185">Reference proteome</keyword>
<evidence type="ECO:0000313" key="1">
    <source>
        <dbReference type="EMBL" id="GBP04945.1"/>
    </source>
</evidence>
<comment type="caution">
    <text evidence="1">The sequence shown here is derived from an EMBL/GenBank/DDBJ whole genome shotgun (WGS) entry which is preliminary data.</text>
</comment>
<evidence type="ECO:0000313" key="2">
    <source>
        <dbReference type="Proteomes" id="UP000299102"/>
    </source>
</evidence>
<proteinExistence type="predicted"/>
<accession>A0A4C1SSM4</accession>
<dbReference type="AlphaFoldDB" id="A0A4C1SSM4"/>
<name>A0A4C1SSM4_EUMVA</name>
<protein>
    <submittedName>
        <fullName evidence="1">115 kDa protein in type-1 retrotransposable element R1DM</fullName>
    </submittedName>
</protein>
<dbReference type="PANTHER" id="PTHR33481">
    <property type="entry name" value="REVERSE TRANSCRIPTASE"/>
    <property type="match status" value="1"/>
</dbReference>
<dbReference type="STRING" id="151549.A0A4C1SSM4"/>